<feature type="transmembrane region" description="Helical" evidence="2">
    <location>
        <begin position="98"/>
        <end position="121"/>
    </location>
</feature>
<evidence type="ECO:0000256" key="1">
    <source>
        <dbReference type="PROSITE-ProRule" id="PRU00175"/>
    </source>
</evidence>
<reference evidence="4" key="2">
    <citation type="journal article" date="2018" name="Nat. Commun.">
        <title>Tailed giant Tupanvirus possesses the most complete translational apparatus of the known virosphere.</title>
        <authorList>
            <person name="Abrahao J."/>
            <person name="Silva L."/>
            <person name="Silva L.S."/>
            <person name="Khalil J.Y.B."/>
            <person name="Rodrigues R."/>
            <person name="Arantes T."/>
            <person name="Assis F."/>
            <person name="Boratto P."/>
            <person name="Andrade M."/>
            <person name="Kroon E.G."/>
            <person name="Ribeiro B."/>
            <person name="Bergier I."/>
            <person name="Seligmann H."/>
            <person name="Ghigo E."/>
            <person name="Colson P."/>
            <person name="Levasseur A."/>
            <person name="Kroemer G."/>
            <person name="Raoult D."/>
            <person name="La Scola B."/>
        </authorList>
    </citation>
    <scope>NUCLEOTIDE SEQUENCE [LARGE SCALE GENOMIC DNA]</scope>
    <source>
        <strain evidence="4">Soda lake</strain>
    </source>
</reference>
<organism evidence="4">
    <name type="scientific">Tupanvirus soda lake</name>
    <dbReference type="NCBI Taxonomy" id="2126985"/>
    <lineage>
        <taxon>Viruses</taxon>
        <taxon>Varidnaviria</taxon>
        <taxon>Bamfordvirae</taxon>
        <taxon>Nucleocytoviricota</taxon>
        <taxon>Megaviricetes</taxon>
        <taxon>Imitervirales</taxon>
        <taxon>Mimiviridae</taxon>
        <taxon>Megamimivirinae</taxon>
        <taxon>Tupanvirus</taxon>
        <taxon>Tupanvirus salinum</taxon>
    </lineage>
</organism>
<feature type="transmembrane region" description="Helical" evidence="2">
    <location>
        <begin position="34"/>
        <end position="55"/>
    </location>
</feature>
<dbReference type="InterPro" id="IPR001841">
    <property type="entry name" value="Znf_RING"/>
</dbReference>
<dbReference type="GO" id="GO:0008270">
    <property type="term" value="F:zinc ion binding"/>
    <property type="evidence" value="ECO:0007669"/>
    <property type="project" value="UniProtKB-KW"/>
</dbReference>
<keyword evidence="2" id="KW-1133">Transmembrane helix</keyword>
<dbReference type="PANTHER" id="PTHR46400:SF5">
    <property type="entry name" value="RING-TYPE DOMAIN-CONTAINING PROTEIN"/>
    <property type="match status" value="1"/>
</dbReference>
<feature type="transmembrane region" description="Helical" evidence="2">
    <location>
        <begin position="62"/>
        <end position="86"/>
    </location>
</feature>
<keyword evidence="1" id="KW-0479">Metal-binding</keyword>
<dbReference type="GO" id="GO:0016567">
    <property type="term" value="P:protein ubiquitination"/>
    <property type="evidence" value="ECO:0007669"/>
    <property type="project" value="InterPro"/>
</dbReference>
<feature type="transmembrane region" description="Helical" evidence="2">
    <location>
        <begin position="133"/>
        <end position="156"/>
    </location>
</feature>
<dbReference type="SUPFAM" id="SSF57850">
    <property type="entry name" value="RING/U-box"/>
    <property type="match status" value="1"/>
</dbReference>
<dbReference type="Gene3D" id="3.30.40.10">
    <property type="entry name" value="Zinc/RING finger domain, C3HC4 (zinc finger)"/>
    <property type="match status" value="1"/>
</dbReference>
<sequence length="268" mass="31229">MDHHLLITNESSRNDQIVAETVNPRPITQSIKQIYTYFFVFVKLLWIFCGMALIYTQKLQELTYFLTVSIITASFCSIYCHLYRYTNNQIVTNNCITIIYNICASLKTGFYCLFGFIFLFLLSDIDNRNASIFLWAFFIIEYVFVLILIILVWIIISCKCSIFYPILIIEIANGIPIQIGATDAELNKLNYCKFVDGKLVCSNNESLTNENYNEMKCIICQDDYQNYENIIILSCQHHYHKKCGSDWLKINKTCPICRAPVYIEQIDV</sequence>
<dbReference type="InterPro" id="IPR013083">
    <property type="entry name" value="Znf_RING/FYVE/PHD"/>
</dbReference>
<dbReference type="Pfam" id="PF13639">
    <property type="entry name" value="zf-RING_2"/>
    <property type="match status" value="1"/>
</dbReference>
<keyword evidence="2" id="KW-0812">Transmembrane</keyword>
<dbReference type="InterPro" id="IPR033276">
    <property type="entry name" value="BB"/>
</dbReference>
<keyword evidence="1" id="KW-0863">Zinc-finger</keyword>
<reference evidence="4" key="1">
    <citation type="submission" date="2017-01" db="EMBL/GenBank/DDBJ databases">
        <authorList>
            <person name="Assis F.L."/>
            <person name="Abrahao J.S."/>
            <person name="Silva L."/>
            <person name="Khalil J.B."/>
            <person name="Rodrigues R."/>
            <person name="Silva L.S."/>
            <person name="Arantes T."/>
            <person name="Boratto P."/>
            <person name="Andrade M."/>
            <person name="Kroon E.G."/>
            <person name="Ribeiro B."/>
            <person name="Bergier I."/>
            <person name="Seligmann H."/>
            <person name="Ghigo E."/>
            <person name="Colson P."/>
            <person name="Levasseur A."/>
            <person name="Raoult D."/>
            <person name="Scola B.L."/>
        </authorList>
    </citation>
    <scope>NUCLEOTIDE SEQUENCE</scope>
    <source>
        <strain evidence="4">Soda lake</strain>
    </source>
</reference>
<evidence type="ECO:0000256" key="2">
    <source>
        <dbReference type="SAM" id="Phobius"/>
    </source>
</evidence>
<keyword evidence="2" id="KW-0472">Membrane</keyword>
<proteinExistence type="predicted"/>
<evidence type="ECO:0000259" key="3">
    <source>
        <dbReference type="PROSITE" id="PS50089"/>
    </source>
</evidence>
<name>A0A6N1NJX6_9VIRU</name>
<accession>A0A6N1NJX6</accession>
<protein>
    <submittedName>
        <fullName evidence="4">RING finger domain protein</fullName>
    </submittedName>
</protein>
<dbReference type="PANTHER" id="PTHR46400">
    <property type="entry name" value="RING/U-BOX SUPERFAMILY PROTEIN"/>
    <property type="match status" value="1"/>
</dbReference>
<evidence type="ECO:0000313" key="4">
    <source>
        <dbReference type="EMBL" id="QKU35094.1"/>
    </source>
</evidence>
<dbReference type="GO" id="GO:0004842">
    <property type="term" value="F:ubiquitin-protein transferase activity"/>
    <property type="evidence" value="ECO:0007669"/>
    <property type="project" value="InterPro"/>
</dbReference>
<dbReference type="RefSeq" id="YP_010781747.1">
    <property type="nucleotide sequence ID" value="NC_075039.1"/>
</dbReference>
<dbReference type="EMBL" id="KY523104">
    <property type="protein sequence ID" value="QKU35094.1"/>
    <property type="molecule type" value="Genomic_DNA"/>
</dbReference>
<keyword evidence="1" id="KW-0862">Zinc</keyword>
<feature type="domain" description="RING-type" evidence="3">
    <location>
        <begin position="217"/>
        <end position="258"/>
    </location>
</feature>
<dbReference type="KEGG" id="vg:80518511"/>
<dbReference type="PROSITE" id="PS50089">
    <property type="entry name" value="ZF_RING_2"/>
    <property type="match status" value="1"/>
</dbReference>
<dbReference type="SMART" id="SM00184">
    <property type="entry name" value="RING"/>
    <property type="match status" value="1"/>
</dbReference>
<dbReference type="GeneID" id="80518511"/>